<evidence type="ECO:0000256" key="5">
    <source>
        <dbReference type="SAM" id="SignalP"/>
    </source>
</evidence>
<feature type="chain" id="PRO_5045435442" description="Triosephosphate isomerase" evidence="5">
    <location>
        <begin position="20"/>
        <end position="293"/>
    </location>
</feature>
<dbReference type="CDD" id="cd00311">
    <property type="entry name" value="TIM"/>
    <property type="match status" value="1"/>
</dbReference>
<keyword evidence="4" id="KW-0324">Glycolysis</keyword>
<evidence type="ECO:0000256" key="4">
    <source>
        <dbReference type="RuleBase" id="RU363013"/>
    </source>
</evidence>
<keyword evidence="4" id="KW-0312">Gluconeogenesis</keyword>
<feature type="signal peptide" evidence="5">
    <location>
        <begin position="1"/>
        <end position="19"/>
    </location>
</feature>
<keyword evidence="5" id="KW-0732">Signal</keyword>
<evidence type="ECO:0000256" key="2">
    <source>
        <dbReference type="ARBA" id="ARBA00011738"/>
    </source>
</evidence>
<dbReference type="PROSITE" id="PS51440">
    <property type="entry name" value="TIM_2"/>
    <property type="match status" value="1"/>
</dbReference>
<gene>
    <name evidence="6" type="ORF">TeGR_g10038</name>
</gene>
<comment type="similarity">
    <text evidence="1 4">Belongs to the triosephosphate isomerase family.</text>
</comment>
<name>A0ABQ6MVU1_9STRA</name>
<dbReference type="PROSITE" id="PS00171">
    <property type="entry name" value="TIM_1"/>
    <property type="match status" value="1"/>
</dbReference>
<comment type="subunit">
    <text evidence="2">Homodimer.</text>
</comment>
<organism evidence="6 7">
    <name type="scientific">Tetraparma gracilis</name>
    <dbReference type="NCBI Taxonomy" id="2962635"/>
    <lineage>
        <taxon>Eukaryota</taxon>
        <taxon>Sar</taxon>
        <taxon>Stramenopiles</taxon>
        <taxon>Ochrophyta</taxon>
        <taxon>Bolidophyceae</taxon>
        <taxon>Parmales</taxon>
        <taxon>Triparmaceae</taxon>
        <taxon>Tetraparma</taxon>
    </lineage>
</organism>
<protein>
    <recommendedName>
        <fullName evidence="4">Triosephosphate isomerase</fullName>
        <ecNumber evidence="4">5.3.1.1</ecNumber>
    </recommendedName>
</protein>
<sequence length="293" mass="29930">MSVDLKSLSTGLLVGLAAGYLLSSARSPPPRPPGSSAPNPSRGKRGYVVGGNWKCNGTAASAAALVETLNGAGPIPENVQVVVAVPSVHVPLVLGSLRSDIEVAAQDCGANAKCGAFTGEIFAGQLLDLGVTWVVLGHSERRAAGESSALVADKCAVAVKEGLRVMLCVGESLEEREAGLTAQVVASQLAPAAKKLSKADWGKVVIAYEPVWAIGTGKTATPDMAQETHKEIRTWMSKNVGADVAASIQIQYGGSMKGANAKGLLSKEDIDGGLIGGASLTADFFNVINGVPM</sequence>
<dbReference type="Pfam" id="PF00121">
    <property type="entry name" value="TIM"/>
    <property type="match status" value="1"/>
</dbReference>
<proteinExistence type="inferred from homology"/>
<comment type="caution">
    <text evidence="6">The sequence shown here is derived from an EMBL/GenBank/DDBJ whole genome shotgun (WGS) entry which is preliminary data.</text>
</comment>
<evidence type="ECO:0000256" key="1">
    <source>
        <dbReference type="ARBA" id="ARBA00007422"/>
    </source>
</evidence>
<dbReference type="Gene3D" id="3.20.20.70">
    <property type="entry name" value="Aldolase class I"/>
    <property type="match status" value="1"/>
</dbReference>
<comment type="catalytic activity">
    <reaction evidence="4">
        <text>D-glyceraldehyde 3-phosphate = dihydroxyacetone phosphate</text>
        <dbReference type="Rhea" id="RHEA:18585"/>
        <dbReference type="ChEBI" id="CHEBI:57642"/>
        <dbReference type="ChEBI" id="CHEBI:59776"/>
        <dbReference type="EC" id="5.3.1.1"/>
    </reaction>
</comment>
<dbReference type="InterPro" id="IPR000652">
    <property type="entry name" value="Triosephosphate_isomerase"/>
</dbReference>
<evidence type="ECO:0000256" key="3">
    <source>
        <dbReference type="ARBA" id="ARBA00023235"/>
    </source>
</evidence>
<dbReference type="InterPro" id="IPR022896">
    <property type="entry name" value="TrioseP_Isoase_bac/euk"/>
</dbReference>
<dbReference type="PANTHER" id="PTHR21139:SF2">
    <property type="entry name" value="TRIOSEPHOSPHATE ISOMERASE"/>
    <property type="match status" value="1"/>
</dbReference>
<comment type="pathway">
    <text evidence="4">Carbohydrate biosynthesis; gluconeogenesis.</text>
</comment>
<keyword evidence="3 4" id="KW-0413">Isomerase</keyword>
<dbReference type="InterPro" id="IPR013785">
    <property type="entry name" value="Aldolase_TIM"/>
</dbReference>
<dbReference type="HAMAP" id="MF_00147_B">
    <property type="entry name" value="TIM_B"/>
    <property type="match status" value="1"/>
</dbReference>
<dbReference type="InterPro" id="IPR035990">
    <property type="entry name" value="TIM_sf"/>
</dbReference>
<dbReference type="NCBIfam" id="TIGR00419">
    <property type="entry name" value="tim"/>
    <property type="match status" value="1"/>
</dbReference>
<evidence type="ECO:0000313" key="6">
    <source>
        <dbReference type="EMBL" id="GMI34529.1"/>
    </source>
</evidence>
<dbReference type="SUPFAM" id="SSF51351">
    <property type="entry name" value="Triosephosphate isomerase (TIM)"/>
    <property type="match status" value="1"/>
</dbReference>
<dbReference type="Proteomes" id="UP001165060">
    <property type="component" value="Unassembled WGS sequence"/>
</dbReference>
<comment type="pathway">
    <text evidence="4">Carbohydrate degradation; glycolysis; D-glyceraldehyde 3-phosphate from glycerone phosphate: step 1/1.</text>
</comment>
<dbReference type="PANTHER" id="PTHR21139">
    <property type="entry name" value="TRIOSEPHOSPHATE ISOMERASE"/>
    <property type="match status" value="1"/>
</dbReference>
<reference evidence="6 7" key="1">
    <citation type="journal article" date="2023" name="Commun. Biol.">
        <title>Genome analysis of Parmales, the sister group of diatoms, reveals the evolutionary specialization of diatoms from phago-mixotrophs to photoautotrophs.</title>
        <authorList>
            <person name="Ban H."/>
            <person name="Sato S."/>
            <person name="Yoshikawa S."/>
            <person name="Yamada K."/>
            <person name="Nakamura Y."/>
            <person name="Ichinomiya M."/>
            <person name="Sato N."/>
            <person name="Blanc-Mathieu R."/>
            <person name="Endo H."/>
            <person name="Kuwata A."/>
            <person name="Ogata H."/>
        </authorList>
    </citation>
    <scope>NUCLEOTIDE SEQUENCE [LARGE SCALE GENOMIC DNA]</scope>
</reference>
<dbReference type="InterPro" id="IPR020861">
    <property type="entry name" value="Triosephosphate_isomerase_AS"/>
</dbReference>
<dbReference type="EC" id="5.3.1.1" evidence="4"/>
<accession>A0ABQ6MVU1</accession>
<keyword evidence="7" id="KW-1185">Reference proteome</keyword>
<evidence type="ECO:0000313" key="7">
    <source>
        <dbReference type="Proteomes" id="UP001165060"/>
    </source>
</evidence>
<dbReference type="EMBL" id="BRYB01000644">
    <property type="protein sequence ID" value="GMI34529.1"/>
    <property type="molecule type" value="Genomic_DNA"/>
</dbReference>